<dbReference type="Proteomes" id="UP000092544">
    <property type="component" value="Unassembled WGS sequence"/>
</dbReference>
<dbReference type="OrthoDB" id="5740371at2"/>
<protein>
    <submittedName>
        <fullName evidence="1">Uncharacterized protein</fullName>
    </submittedName>
</protein>
<name>A0A1A8TKN5_9GAMM</name>
<reference evidence="1 2" key="1">
    <citation type="submission" date="2016-06" db="EMBL/GenBank/DDBJ databases">
        <authorList>
            <person name="Kjaerup R.B."/>
            <person name="Dalgaard T.S."/>
            <person name="Juul-Madsen H.R."/>
        </authorList>
    </citation>
    <scope>NUCLEOTIDE SEQUENCE [LARGE SCALE GENOMIC DNA]</scope>
    <source>
        <strain evidence="1 2">CECT 8886</strain>
    </source>
</reference>
<accession>A0A1A8TKN5</accession>
<dbReference type="AlphaFoldDB" id="A0A1A8TKN5"/>
<keyword evidence="2" id="KW-1185">Reference proteome</keyword>
<proteinExistence type="predicted"/>
<dbReference type="RefSeq" id="WP_067017389.1">
    <property type="nucleotide sequence ID" value="NZ_FLOB01000006.1"/>
</dbReference>
<sequence length="72" mass="8231">MKFDMSREDNFASFFDAEKEKHIFVESFDNETFEVLIGTVEDSASVGSFVASNDEELNSKIMELYNKHIGGR</sequence>
<evidence type="ECO:0000313" key="1">
    <source>
        <dbReference type="EMBL" id="SBS33527.1"/>
    </source>
</evidence>
<dbReference type="EMBL" id="FLOB01000006">
    <property type="protein sequence ID" value="SBS33527.1"/>
    <property type="molecule type" value="Genomic_DNA"/>
</dbReference>
<evidence type="ECO:0000313" key="2">
    <source>
        <dbReference type="Proteomes" id="UP000092544"/>
    </source>
</evidence>
<gene>
    <name evidence="1" type="ORF">MSP8886_02781</name>
</gene>
<organism evidence="1 2">
    <name type="scientific">Marinomonas spartinae</name>
    <dbReference type="NCBI Taxonomy" id="1792290"/>
    <lineage>
        <taxon>Bacteria</taxon>
        <taxon>Pseudomonadati</taxon>
        <taxon>Pseudomonadota</taxon>
        <taxon>Gammaproteobacteria</taxon>
        <taxon>Oceanospirillales</taxon>
        <taxon>Oceanospirillaceae</taxon>
        <taxon>Marinomonas</taxon>
    </lineage>
</organism>
<dbReference type="STRING" id="1792290.MSP8886_02781"/>